<proteinExistence type="predicted"/>
<reference evidence="1 2" key="1">
    <citation type="journal article" date="2018" name="Nat. Biotechnol.">
        <title>A standardized bacterial taxonomy based on genome phylogeny substantially revises the tree of life.</title>
        <authorList>
            <person name="Parks D.H."/>
            <person name="Chuvochina M."/>
            <person name="Waite D.W."/>
            <person name="Rinke C."/>
            <person name="Skarshewski A."/>
            <person name="Chaumeil P.A."/>
            <person name="Hugenholtz P."/>
        </authorList>
    </citation>
    <scope>NUCLEOTIDE SEQUENCE [LARGE SCALE GENOMIC DNA]</scope>
    <source>
        <strain evidence="1">UBA9956</strain>
    </source>
</reference>
<accession>A0A350HC05</accession>
<organism evidence="1 2">
    <name type="scientific">candidate division WOR-3 bacterium</name>
    <dbReference type="NCBI Taxonomy" id="2052148"/>
    <lineage>
        <taxon>Bacteria</taxon>
        <taxon>Bacteria division WOR-3</taxon>
    </lineage>
</organism>
<comment type="caution">
    <text evidence="1">The sequence shown here is derived from an EMBL/GenBank/DDBJ whole genome shotgun (WGS) entry which is preliminary data.</text>
</comment>
<evidence type="ECO:0000313" key="2">
    <source>
        <dbReference type="Proteomes" id="UP000264062"/>
    </source>
</evidence>
<dbReference type="AlphaFoldDB" id="A0A350HC05"/>
<name>A0A350HC05_UNCW3</name>
<sequence length="102" mass="11787">MGVLFAVIILGGLGFAGWAFYMNKLNETFSVPELFKINTKPIMPAGMTTSFFMKKNKEYTERKYEKIGEYTLEGFAFPNYHQAFFDAEKNVYIVISQYIPNK</sequence>
<gene>
    <name evidence="1" type="ORF">DCW38_07835</name>
</gene>
<protein>
    <submittedName>
        <fullName evidence="1">Uncharacterized protein</fullName>
    </submittedName>
</protein>
<feature type="non-terminal residue" evidence="1">
    <location>
        <position position="102"/>
    </location>
</feature>
<dbReference type="Proteomes" id="UP000264062">
    <property type="component" value="Unassembled WGS sequence"/>
</dbReference>
<evidence type="ECO:0000313" key="1">
    <source>
        <dbReference type="EMBL" id="HAV93071.1"/>
    </source>
</evidence>
<dbReference type="EMBL" id="DMZY01000232">
    <property type="protein sequence ID" value="HAV93071.1"/>
    <property type="molecule type" value="Genomic_DNA"/>
</dbReference>